<name>A0ABN9QAV3_9DINO</name>
<feature type="region of interest" description="Disordered" evidence="1">
    <location>
        <begin position="99"/>
        <end position="118"/>
    </location>
</feature>
<organism evidence="2 3">
    <name type="scientific">Prorocentrum cordatum</name>
    <dbReference type="NCBI Taxonomy" id="2364126"/>
    <lineage>
        <taxon>Eukaryota</taxon>
        <taxon>Sar</taxon>
        <taxon>Alveolata</taxon>
        <taxon>Dinophyceae</taxon>
        <taxon>Prorocentrales</taxon>
        <taxon>Prorocentraceae</taxon>
        <taxon>Prorocentrum</taxon>
    </lineage>
</organism>
<dbReference type="Proteomes" id="UP001189429">
    <property type="component" value="Unassembled WGS sequence"/>
</dbReference>
<gene>
    <name evidence="2" type="ORF">PCOR1329_LOCUS9436</name>
</gene>
<reference evidence="2" key="1">
    <citation type="submission" date="2023-10" db="EMBL/GenBank/DDBJ databases">
        <authorList>
            <person name="Chen Y."/>
            <person name="Shah S."/>
            <person name="Dougan E. K."/>
            <person name="Thang M."/>
            <person name="Chan C."/>
        </authorList>
    </citation>
    <scope>NUCLEOTIDE SEQUENCE [LARGE SCALE GENOMIC DNA]</scope>
</reference>
<comment type="caution">
    <text evidence="2">The sequence shown here is derived from an EMBL/GenBank/DDBJ whole genome shotgun (WGS) entry which is preliminary data.</text>
</comment>
<keyword evidence="3" id="KW-1185">Reference proteome</keyword>
<feature type="non-terminal residue" evidence="2">
    <location>
        <position position="145"/>
    </location>
</feature>
<dbReference type="EMBL" id="CAUYUJ010002625">
    <property type="protein sequence ID" value="CAK0801616.1"/>
    <property type="molecule type" value="Genomic_DNA"/>
</dbReference>
<evidence type="ECO:0000313" key="3">
    <source>
        <dbReference type="Proteomes" id="UP001189429"/>
    </source>
</evidence>
<accession>A0ABN9QAV3</accession>
<evidence type="ECO:0000256" key="1">
    <source>
        <dbReference type="SAM" id="MobiDB-lite"/>
    </source>
</evidence>
<evidence type="ECO:0000313" key="2">
    <source>
        <dbReference type="EMBL" id="CAK0801616.1"/>
    </source>
</evidence>
<protein>
    <submittedName>
        <fullName evidence="2">Uncharacterized protein</fullName>
    </submittedName>
</protein>
<proteinExistence type="predicted"/>
<sequence>MSIQHGLAHPWDPASVSGLRSGLDAGTFVAQEVRARWLGGGAGDAEGEPRSICFGPAARDAAWRSALRAAGAEVLAAFPSSLPGVKRRLRGYLEGARRRSVAGPGSYAEAEDERAPPGARAAAVARSCGTAAGGRAGGARIRATG</sequence>